<reference evidence="3" key="1">
    <citation type="submission" date="2016-10" db="EMBL/GenBank/DDBJ databases">
        <authorList>
            <person name="Varghese N."/>
            <person name="Submissions S."/>
        </authorList>
    </citation>
    <scope>NUCLEOTIDE SEQUENCE [LARGE SCALE GENOMIC DNA]</scope>
    <source>
        <strain evidence="3">DSM 45459</strain>
    </source>
</reference>
<dbReference type="SUPFAM" id="SSF51658">
    <property type="entry name" value="Xylose isomerase-like"/>
    <property type="match status" value="1"/>
</dbReference>
<dbReference type="Gene3D" id="3.20.20.150">
    <property type="entry name" value="Divalent-metal-dependent TIM barrel enzymes"/>
    <property type="match status" value="1"/>
</dbReference>
<evidence type="ECO:0000313" key="2">
    <source>
        <dbReference type="EMBL" id="SDQ88270.1"/>
    </source>
</evidence>
<dbReference type="Pfam" id="PF01261">
    <property type="entry name" value="AP_endonuc_2"/>
    <property type="match status" value="1"/>
</dbReference>
<feature type="domain" description="Xylose isomerase-like TIM barrel" evidence="1">
    <location>
        <begin position="90"/>
        <end position="287"/>
    </location>
</feature>
<sequence length="290" mass="32311">MNEAVTGSRRTFLRRAGTAALAVGATALGAGTAAANAAGGHGGRHLPPSKIGMQLYSLREAMSESVERTLAFLARTGYSEVEFAGLHGCSPERASDLLRELGLRAPSSHDDLPAEKDRLEQLFGRARTLGQRWVVLPYFAASDLPAYHRLAERLNRAGEIAREHGIRVGYHNHAHEFDTIDGRRPYDVLLDETDRRLVDFELDLYWVVKAGVDPLDLFERAPRRFPLGHVKDMSADGSFADPGEGVIDFGRVFDANGRSGLRHFVVERDDQPHPRETAERGYHYLRRLRF</sequence>
<dbReference type="InterPro" id="IPR036237">
    <property type="entry name" value="Xyl_isomerase-like_sf"/>
</dbReference>
<gene>
    <name evidence="2" type="ORF">SAMN04489718_2547</name>
</gene>
<dbReference type="PANTHER" id="PTHR12110">
    <property type="entry name" value="HYDROXYPYRUVATE ISOMERASE"/>
    <property type="match status" value="1"/>
</dbReference>
<dbReference type="GO" id="GO:0016853">
    <property type="term" value="F:isomerase activity"/>
    <property type="evidence" value="ECO:0007669"/>
    <property type="project" value="UniProtKB-KW"/>
</dbReference>
<dbReference type="Proteomes" id="UP000199301">
    <property type="component" value="Unassembled WGS sequence"/>
</dbReference>
<evidence type="ECO:0000259" key="1">
    <source>
        <dbReference type="Pfam" id="PF01261"/>
    </source>
</evidence>
<organism evidence="2 3">
    <name type="scientific">Actinopolyspora saharensis</name>
    <dbReference type="NCBI Taxonomy" id="995062"/>
    <lineage>
        <taxon>Bacteria</taxon>
        <taxon>Bacillati</taxon>
        <taxon>Actinomycetota</taxon>
        <taxon>Actinomycetes</taxon>
        <taxon>Actinopolysporales</taxon>
        <taxon>Actinopolysporaceae</taxon>
        <taxon>Actinopolyspora</taxon>
    </lineage>
</organism>
<protein>
    <submittedName>
        <fullName evidence="2">Sugar phosphate isomerase/epimerase</fullName>
    </submittedName>
</protein>
<keyword evidence="2" id="KW-0413">Isomerase</keyword>
<proteinExistence type="predicted"/>
<dbReference type="RefSeq" id="WP_092524121.1">
    <property type="nucleotide sequence ID" value="NZ_FNKO01000002.1"/>
</dbReference>
<keyword evidence="3" id="KW-1185">Reference proteome</keyword>
<accession>A0A1H1EI78</accession>
<dbReference type="InterPro" id="IPR050312">
    <property type="entry name" value="IolE/XylAMocC-like"/>
</dbReference>
<name>A0A1H1EI78_9ACTN</name>
<dbReference type="STRING" id="995062.SAMN04489718_2547"/>
<dbReference type="PANTHER" id="PTHR12110:SF41">
    <property type="entry name" value="INOSOSE DEHYDRATASE"/>
    <property type="match status" value="1"/>
</dbReference>
<dbReference type="AlphaFoldDB" id="A0A1H1EI78"/>
<dbReference type="EMBL" id="FNKO01000002">
    <property type="protein sequence ID" value="SDQ88270.1"/>
    <property type="molecule type" value="Genomic_DNA"/>
</dbReference>
<evidence type="ECO:0000313" key="3">
    <source>
        <dbReference type="Proteomes" id="UP000199301"/>
    </source>
</evidence>
<dbReference type="OrthoDB" id="9798407at2"/>
<dbReference type="InterPro" id="IPR013022">
    <property type="entry name" value="Xyl_isomerase-like_TIM-brl"/>
</dbReference>
<dbReference type="InterPro" id="IPR006311">
    <property type="entry name" value="TAT_signal"/>
</dbReference>
<dbReference type="PROSITE" id="PS51318">
    <property type="entry name" value="TAT"/>
    <property type="match status" value="1"/>
</dbReference>